<keyword evidence="3" id="KW-0808">Transferase</keyword>
<keyword evidence="2" id="KW-0663">Pyridoxal phosphate</keyword>
<organism evidence="3 4">
    <name type="scientific">Aquimarina litoralis</name>
    <dbReference type="NCBI Taxonomy" id="584605"/>
    <lineage>
        <taxon>Bacteria</taxon>
        <taxon>Pseudomonadati</taxon>
        <taxon>Bacteroidota</taxon>
        <taxon>Flavobacteriia</taxon>
        <taxon>Flavobacteriales</taxon>
        <taxon>Flavobacteriaceae</taxon>
        <taxon>Aquimarina</taxon>
    </lineage>
</organism>
<dbReference type="EMBL" id="BAAAGE010000001">
    <property type="protein sequence ID" value="GAA0714288.1"/>
    <property type="molecule type" value="Genomic_DNA"/>
</dbReference>
<dbReference type="InterPro" id="IPR015424">
    <property type="entry name" value="PyrdxlP-dep_Trfase"/>
</dbReference>
<dbReference type="SUPFAM" id="SSF53383">
    <property type="entry name" value="PLP-dependent transferases"/>
    <property type="match status" value="1"/>
</dbReference>
<name>A0ABP3TSK2_9FLAO</name>
<gene>
    <name evidence="3" type="ORF">GCM10009430_07250</name>
</gene>
<reference evidence="4" key="1">
    <citation type="journal article" date="2019" name="Int. J. Syst. Evol. Microbiol.">
        <title>The Global Catalogue of Microorganisms (GCM) 10K type strain sequencing project: providing services to taxonomists for standard genome sequencing and annotation.</title>
        <authorList>
            <consortium name="The Broad Institute Genomics Platform"/>
            <consortium name="The Broad Institute Genome Sequencing Center for Infectious Disease"/>
            <person name="Wu L."/>
            <person name="Ma J."/>
        </authorList>
    </citation>
    <scope>NUCLEOTIDE SEQUENCE [LARGE SCALE GENOMIC DNA]</scope>
    <source>
        <strain evidence="4">JCM 15974</strain>
    </source>
</reference>
<dbReference type="Pfam" id="PF01041">
    <property type="entry name" value="DegT_DnrJ_EryC1"/>
    <property type="match status" value="1"/>
</dbReference>
<evidence type="ECO:0000256" key="2">
    <source>
        <dbReference type="RuleBase" id="RU004508"/>
    </source>
</evidence>
<sequence>MRYTLSDNTWDNKEYEALQEVIDSGFFSMGEKVKAFEEAFAKKFNVEYAVMSNSGSSANLLAIAALVYSNKLKKGDEVIVPAVSWSTTYYPLSQHNLKLKFVDIDRDTLNIDINKLEEAITPNTKAIFAVNLLGNPNDFDALQRICDQHNLILVEDNCESMGANYKNKPLGTIGTLGTFSTFYSHHICTMEGGVTVTNDKELYHYMLSIRSHGWTRHLPDDSDIYTKKDDSFYESFNFIMPGYNLRPIEMEGALGIEQLKKLDTIIDQRRENAKYFKEQIKDLEGYITQDEIESSSWFGFAILMSGKNKGKRAELIKVLDAAGIDVRPIVAGNFTRNRAIEYMDYEISGNLENADYIHEEGFFVGNHSKNNFDHIDKLISCLKDFNK</sequence>
<dbReference type="Gene3D" id="3.40.640.10">
    <property type="entry name" value="Type I PLP-dependent aspartate aminotransferase-like (Major domain)"/>
    <property type="match status" value="1"/>
</dbReference>
<protein>
    <submittedName>
        <fullName evidence="3">DegT/DnrJ/EryC1/StrS aminotransferase family protein</fullName>
    </submittedName>
</protein>
<dbReference type="InterPro" id="IPR015422">
    <property type="entry name" value="PyrdxlP-dep_Trfase_small"/>
</dbReference>
<dbReference type="PIRSF" id="PIRSF000390">
    <property type="entry name" value="PLP_StrS"/>
    <property type="match status" value="1"/>
</dbReference>
<dbReference type="InterPro" id="IPR000653">
    <property type="entry name" value="DegT/StrS_aminotransferase"/>
</dbReference>
<accession>A0ABP3TSK2</accession>
<dbReference type="RefSeq" id="WP_343910601.1">
    <property type="nucleotide sequence ID" value="NZ_BAAAGE010000001.1"/>
</dbReference>
<evidence type="ECO:0000313" key="3">
    <source>
        <dbReference type="EMBL" id="GAA0714288.1"/>
    </source>
</evidence>
<dbReference type="Proteomes" id="UP001501758">
    <property type="component" value="Unassembled WGS sequence"/>
</dbReference>
<dbReference type="PANTHER" id="PTHR30244">
    <property type="entry name" value="TRANSAMINASE"/>
    <property type="match status" value="1"/>
</dbReference>
<dbReference type="Gene3D" id="3.90.1150.10">
    <property type="entry name" value="Aspartate Aminotransferase, domain 1"/>
    <property type="match status" value="1"/>
</dbReference>
<evidence type="ECO:0000256" key="1">
    <source>
        <dbReference type="ARBA" id="ARBA00037999"/>
    </source>
</evidence>
<keyword evidence="3" id="KW-0032">Aminotransferase</keyword>
<proteinExistence type="inferred from homology"/>
<comment type="similarity">
    <text evidence="1 2">Belongs to the DegT/DnrJ/EryC1 family.</text>
</comment>
<dbReference type="InterPro" id="IPR015421">
    <property type="entry name" value="PyrdxlP-dep_Trfase_major"/>
</dbReference>
<keyword evidence="4" id="KW-1185">Reference proteome</keyword>
<dbReference type="GO" id="GO:0008483">
    <property type="term" value="F:transaminase activity"/>
    <property type="evidence" value="ECO:0007669"/>
    <property type="project" value="UniProtKB-KW"/>
</dbReference>
<evidence type="ECO:0000313" key="4">
    <source>
        <dbReference type="Proteomes" id="UP001501758"/>
    </source>
</evidence>
<comment type="caution">
    <text evidence="3">The sequence shown here is derived from an EMBL/GenBank/DDBJ whole genome shotgun (WGS) entry which is preliminary data.</text>
</comment>
<dbReference type="CDD" id="cd00616">
    <property type="entry name" value="AHBA_syn"/>
    <property type="match status" value="1"/>
</dbReference>
<dbReference type="PANTHER" id="PTHR30244:SF34">
    <property type="entry name" value="DTDP-4-AMINO-4,6-DIDEOXYGALACTOSE TRANSAMINASE"/>
    <property type="match status" value="1"/>
</dbReference>